<evidence type="ECO:0000256" key="1">
    <source>
        <dbReference type="SAM" id="SignalP"/>
    </source>
</evidence>
<comment type="caution">
    <text evidence="2">The sequence shown here is derived from an EMBL/GenBank/DDBJ whole genome shotgun (WGS) entry which is preliminary data.</text>
</comment>
<protein>
    <submittedName>
        <fullName evidence="2">Uncharacterized protein</fullName>
    </submittedName>
</protein>
<dbReference type="Proteomes" id="UP001172673">
    <property type="component" value="Unassembled WGS sequence"/>
</dbReference>
<gene>
    <name evidence="2" type="ORF">H2200_003557</name>
</gene>
<dbReference type="AlphaFoldDB" id="A0AA39CKU7"/>
<name>A0AA39CKU7_9EURO</name>
<accession>A0AA39CKU7</accession>
<keyword evidence="3" id="KW-1185">Reference proteome</keyword>
<organism evidence="2 3">
    <name type="scientific">Cladophialophora chaetospira</name>
    <dbReference type="NCBI Taxonomy" id="386627"/>
    <lineage>
        <taxon>Eukaryota</taxon>
        <taxon>Fungi</taxon>
        <taxon>Dikarya</taxon>
        <taxon>Ascomycota</taxon>
        <taxon>Pezizomycotina</taxon>
        <taxon>Eurotiomycetes</taxon>
        <taxon>Chaetothyriomycetidae</taxon>
        <taxon>Chaetothyriales</taxon>
        <taxon>Herpotrichiellaceae</taxon>
        <taxon>Cladophialophora</taxon>
    </lineage>
</organism>
<feature type="chain" id="PRO_5041212123" evidence="1">
    <location>
        <begin position="28"/>
        <end position="105"/>
    </location>
</feature>
<dbReference type="EMBL" id="JAPDRK010000005">
    <property type="protein sequence ID" value="KAJ9611962.1"/>
    <property type="molecule type" value="Genomic_DNA"/>
</dbReference>
<evidence type="ECO:0000313" key="2">
    <source>
        <dbReference type="EMBL" id="KAJ9611962.1"/>
    </source>
</evidence>
<evidence type="ECO:0000313" key="3">
    <source>
        <dbReference type="Proteomes" id="UP001172673"/>
    </source>
</evidence>
<proteinExistence type="predicted"/>
<reference evidence="2" key="1">
    <citation type="submission" date="2022-10" db="EMBL/GenBank/DDBJ databases">
        <title>Culturing micro-colonial fungi from biological soil crusts in the Mojave desert and describing Neophaeococcomyces mojavensis, and introducing the new genera and species Taxawa tesnikishii.</title>
        <authorList>
            <person name="Kurbessoian T."/>
            <person name="Stajich J.E."/>
        </authorList>
    </citation>
    <scope>NUCLEOTIDE SEQUENCE</scope>
    <source>
        <strain evidence="2">TK_41</strain>
    </source>
</reference>
<sequence length="105" mass="11853">MENNLENTTLVGLLATVFMFQTSATFAKSGTNNANDDTASQAKIDHEAHSKICLLAEIQLGVFEERWNRMGKGKEWNELVAEARKTAQMWRDREKDKKSLPSTAH</sequence>
<feature type="signal peptide" evidence="1">
    <location>
        <begin position="1"/>
        <end position="27"/>
    </location>
</feature>
<keyword evidence="1" id="KW-0732">Signal</keyword>